<organism evidence="3 4">
    <name type="scientific">Kutzneria buriramensis</name>
    <dbReference type="NCBI Taxonomy" id="1045776"/>
    <lineage>
        <taxon>Bacteria</taxon>
        <taxon>Bacillati</taxon>
        <taxon>Actinomycetota</taxon>
        <taxon>Actinomycetes</taxon>
        <taxon>Pseudonocardiales</taxon>
        <taxon>Pseudonocardiaceae</taxon>
        <taxon>Kutzneria</taxon>
    </lineage>
</organism>
<gene>
    <name evidence="3" type="ORF">BCF44_12837</name>
</gene>
<sequence length="105" mass="11515">MVKNAAIALAGVLALALAPAANAHAAEPMAGTTVINTDNAPIRTGPGWNYDLITYGKKGDTFDWECYSIGSDWTSIWLYGEYKPGRKGWIDQRTVTDWDASWPYC</sequence>
<dbReference type="PROSITE" id="PS51781">
    <property type="entry name" value="SH3B"/>
    <property type="match status" value="1"/>
</dbReference>
<feature type="chain" id="PRO_5017800128" description="SH3b domain-containing protein" evidence="1">
    <location>
        <begin position="26"/>
        <end position="105"/>
    </location>
</feature>
<evidence type="ECO:0000313" key="3">
    <source>
        <dbReference type="EMBL" id="REH27734.1"/>
    </source>
</evidence>
<dbReference type="InterPro" id="IPR003646">
    <property type="entry name" value="SH3-like_bac-type"/>
</dbReference>
<comment type="caution">
    <text evidence="3">The sequence shown here is derived from an EMBL/GenBank/DDBJ whole genome shotgun (WGS) entry which is preliminary data.</text>
</comment>
<dbReference type="AlphaFoldDB" id="A0A3E0GVP2"/>
<keyword evidence="4" id="KW-1185">Reference proteome</keyword>
<dbReference type="Proteomes" id="UP000256269">
    <property type="component" value="Unassembled WGS sequence"/>
</dbReference>
<name>A0A3E0GVP2_9PSEU</name>
<keyword evidence="1" id="KW-0732">Signal</keyword>
<evidence type="ECO:0000259" key="2">
    <source>
        <dbReference type="PROSITE" id="PS51781"/>
    </source>
</evidence>
<feature type="domain" description="SH3b" evidence="2">
    <location>
        <begin position="30"/>
        <end position="99"/>
    </location>
</feature>
<evidence type="ECO:0000313" key="4">
    <source>
        <dbReference type="Proteomes" id="UP000256269"/>
    </source>
</evidence>
<feature type="signal peptide" evidence="1">
    <location>
        <begin position="1"/>
        <end position="25"/>
    </location>
</feature>
<dbReference type="Gene3D" id="2.30.30.40">
    <property type="entry name" value="SH3 Domains"/>
    <property type="match status" value="1"/>
</dbReference>
<reference evidence="3 4" key="1">
    <citation type="submission" date="2018-08" db="EMBL/GenBank/DDBJ databases">
        <title>Genomic Encyclopedia of Archaeal and Bacterial Type Strains, Phase II (KMG-II): from individual species to whole genera.</title>
        <authorList>
            <person name="Goeker M."/>
        </authorList>
    </citation>
    <scope>NUCLEOTIDE SEQUENCE [LARGE SCALE GENOMIC DNA]</scope>
    <source>
        <strain evidence="3 4">DSM 45791</strain>
    </source>
</reference>
<evidence type="ECO:0000256" key="1">
    <source>
        <dbReference type="SAM" id="SignalP"/>
    </source>
</evidence>
<protein>
    <recommendedName>
        <fullName evidence="2">SH3b domain-containing protein</fullName>
    </recommendedName>
</protein>
<dbReference type="RefSeq" id="WP_147328982.1">
    <property type="nucleotide sequence ID" value="NZ_CP144375.1"/>
</dbReference>
<accession>A0A3E0GVP2</accession>
<proteinExistence type="predicted"/>
<dbReference type="EMBL" id="QUNO01000028">
    <property type="protein sequence ID" value="REH27734.1"/>
    <property type="molecule type" value="Genomic_DNA"/>
</dbReference>
<dbReference type="OrthoDB" id="4421728at2"/>